<name>A0A1D1UIN0_RAMVA</name>
<dbReference type="AlphaFoldDB" id="A0A1D1UIN0"/>
<gene>
    <name evidence="2" type="primary">RvY_01867-1</name>
    <name evidence="2" type="synonym">RvY_01867.1</name>
    <name evidence="2" type="ORF">RvY_01867</name>
</gene>
<organism evidence="2 3">
    <name type="scientific">Ramazzottius varieornatus</name>
    <name type="common">Water bear</name>
    <name type="synonym">Tardigrade</name>
    <dbReference type="NCBI Taxonomy" id="947166"/>
    <lineage>
        <taxon>Eukaryota</taxon>
        <taxon>Metazoa</taxon>
        <taxon>Ecdysozoa</taxon>
        <taxon>Tardigrada</taxon>
        <taxon>Eutardigrada</taxon>
        <taxon>Parachela</taxon>
        <taxon>Hypsibioidea</taxon>
        <taxon>Ramazzottiidae</taxon>
        <taxon>Ramazzottius</taxon>
    </lineage>
</organism>
<evidence type="ECO:0000313" key="3">
    <source>
        <dbReference type="Proteomes" id="UP000186922"/>
    </source>
</evidence>
<feature type="compositionally biased region" description="Basic residues" evidence="1">
    <location>
        <begin position="209"/>
        <end position="218"/>
    </location>
</feature>
<dbReference type="Proteomes" id="UP000186922">
    <property type="component" value="Unassembled WGS sequence"/>
</dbReference>
<evidence type="ECO:0000256" key="1">
    <source>
        <dbReference type="SAM" id="MobiDB-lite"/>
    </source>
</evidence>
<reference evidence="2 3" key="1">
    <citation type="journal article" date="2016" name="Nat. Commun.">
        <title>Extremotolerant tardigrade genome and improved radiotolerance of human cultured cells by tardigrade-unique protein.</title>
        <authorList>
            <person name="Hashimoto T."/>
            <person name="Horikawa D.D."/>
            <person name="Saito Y."/>
            <person name="Kuwahara H."/>
            <person name="Kozuka-Hata H."/>
            <person name="Shin-I T."/>
            <person name="Minakuchi Y."/>
            <person name="Ohishi K."/>
            <person name="Motoyama A."/>
            <person name="Aizu T."/>
            <person name="Enomoto A."/>
            <person name="Kondo K."/>
            <person name="Tanaka S."/>
            <person name="Hara Y."/>
            <person name="Koshikawa S."/>
            <person name="Sagara H."/>
            <person name="Miura T."/>
            <person name="Yokobori S."/>
            <person name="Miyagawa K."/>
            <person name="Suzuki Y."/>
            <person name="Kubo T."/>
            <person name="Oyama M."/>
            <person name="Kohara Y."/>
            <person name="Fujiyama A."/>
            <person name="Arakawa K."/>
            <person name="Katayama T."/>
            <person name="Toyoda A."/>
            <person name="Kunieda T."/>
        </authorList>
    </citation>
    <scope>NUCLEOTIDE SEQUENCE [LARGE SCALE GENOMIC DNA]</scope>
    <source>
        <strain evidence="2 3">YOKOZUNA-1</strain>
    </source>
</reference>
<keyword evidence="3" id="KW-1185">Reference proteome</keyword>
<proteinExistence type="predicted"/>
<evidence type="ECO:0000313" key="2">
    <source>
        <dbReference type="EMBL" id="GAU89301.1"/>
    </source>
</evidence>
<comment type="caution">
    <text evidence="2">The sequence shown here is derived from an EMBL/GenBank/DDBJ whole genome shotgun (WGS) entry which is preliminary data.</text>
</comment>
<protein>
    <submittedName>
        <fullName evidence="2">Uncharacterized protein</fullName>
    </submittedName>
</protein>
<feature type="compositionally biased region" description="Basic residues" evidence="1">
    <location>
        <begin position="226"/>
        <end position="263"/>
    </location>
</feature>
<feature type="compositionally biased region" description="Polar residues" evidence="1">
    <location>
        <begin position="272"/>
        <end position="282"/>
    </location>
</feature>
<sequence>MSLNNFIITLSSDASRDFFHNTSTAFTTHLAEEVLIPESELWEMSLVSIQCPERIATFPKDGDERNIMFRMKDGKSYQKVTPQGYYQDVEALCNALNLLSPAADPVFKYNALDRTVSRAPNDTLLQPTGGSIPKFVGIGAQVGHGFFGNLFGAVARGVKSALIPALSNIGKSVICDVVGGHDFAASANHRTSKAVIKGLKGIARQIGSGRKRRAKKAKPVVVGITKPKRKRKSVAKKAVSKKKPRKSSKKKASRKKKTNKKARGVPLAKLIQHSSRSNPFAA</sequence>
<accession>A0A1D1UIN0</accession>
<feature type="region of interest" description="Disordered" evidence="1">
    <location>
        <begin position="206"/>
        <end position="282"/>
    </location>
</feature>
<dbReference type="EMBL" id="BDGG01000001">
    <property type="protein sequence ID" value="GAU89301.1"/>
    <property type="molecule type" value="Genomic_DNA"/>
</dbReference>